<dbReference type="PROSITE" id="PS00455">
    <property type="entry name" value="AMP_BINDING"/>
    <property type="match status" value="1"/>
</dbReference>
<dbReference type="InterPro" id="IPR006162">
    <property type="entry name" value="Ppantetheine_attach_site"/>
</dbReference>
<dbReference type="GO" id="GO:0005737">
    <property type="term" value="C:cytoplasm"/>
    <property type="evidence" value="ECO:0007669"/>
    <property type="project" value="TreeGrafter"/>
</dbReference>
<dbReference type="InterPro" id="IPR009081">
    <property type="entry name" value="PP-bd_ACP"/>
</dbReference>
<evidence type="ECO:0000256" key="2">
    <source>
        <dbReference type="ARBA" id="ARBA00022553"/>
    </source>
</evidence>
<dbReference type="AlphaFoldDB" id="A0A9P6MFV9"/>
<proteinExistence type="inferred from homology"/>
<evidence type="ECO:0000313" key="7">
    <source>
        <dbReference type="Proteomes" id="UP000703661"/>
    </source>
</evidence>
<feature type="non-terminal residue" evidence="6">
    <location>
        <position position="671"/>
    </location>
</feature>
<evidence type="ECO:0000313" key="6">
    <source>
        <dbReference type="EMBL" id="KAF9997207.1"/>
    </source>
</evidence>
<dbReference type="Proteomes" id="UP000703661">
    <property type="component" value="Unassembled WGS sequence"/>
</dbReference>
<keyword evidence="1" id="KW-0596">Phosphopantetheine</keyword>
<dbReference type="PROSITE" id="PS00012">
    <property type="entry name" value="PHOSPHOPANTETHEINE"/>
    <property type="match status" value="1"/>
</dbReference>
<evidence type="ECO:0000256" key="3">
    <source>
        <dbReference type="ARBA" id="ARBA00022598"/>
    </source>
</evidence>
<dbReference type="SUPFAM" id="SSF56801">
    <property type="entry name" value="Acetyl-CoA synthetase-like"/>
    <property type="match status" value="1"/>
</dbReference>
<dbReference type="NCBIfam" id="TIGR01733">
    <property type="entry name" value="AA-adenyl-dom"/>
    <property type="match status" value="1"/>
</dbReference>
<dbReference type="FunFam" id="3.30.300.30:FF:000010">
    <property type="entry name" value="Enterobactin synthetase component F"/>
    <property type="match status" value="1"/>
</dbReference>
<dbReference type="GO" id="GO:0043041">
    <property type="term" value="P:amino acid activation for nonribosomal peptide biosynthetic process"/>
    <property type="evidence" value="ECO:0007669"/>
    <property type="project" value="TreeGrafter"/>
</dbReference>
<dbReference type="FunFam" id="1.10.1200.10:FF:000005">
    <property type="entry name" value="Nonribosomal peptide synthetase 1"/>
    <property type="match status" value="1"/>
</dbReference>
<gene>
    <name evidence="6" type="ORF">BGZ80_007055</name>
</gene>
<dbReference type="CDD" id="cd12117">
    <property type="entry name" value="A_NRPS_Srf_like"/>
    <property type="match status" value="1"/>
</dbReference>
<dbReference type="Gene3D" id="3.40.50.980">
    <property type="match status" value="2"/>
</dbReference>
<feature type="domain" description="Carrier" evidence="5">
    <location>
        <begin position="540"/>
        <end position="614"/>
    </location>
</feature>
<dbReference type="InterPro" id="IPR000873">
    <property type="entry name" value="AMP-dep_synth/lig_dom"/>
</dbReference>
<reference evidence="6" key="1">
    <citation type="journal article" date="2020" name="Fungal Divers.">
        <title>Resolving the Mortierellaceae phylogeny through synthesis of multi-gene phylogenetics and phylogenomics.</title>
        <authorList>
            <person name="Vandepol N."/>
            <person name="Liber J."/>
            <person name="Desiro A."/>
            <person name="Na H."/>
            <person name="Kennedy M."/>
            <person name="Barry K."/>
            <person name="Grigoriev I.V."/>
            <person name="Miller A.N."/>
            <person name="O'Donnell K."/>
            <person name="Stajich J.E."/>
            <person name="Bonito G."/>
        </authorList>
    </citation>
    <scope>NUCLEOTIDE SEQUENCE</scope>
    <source>
        <strain evidence="6">NRRL 2769</strain>
    </source>
</reference>
<dbReference type="FunFam" id="3.40.50.12780:FF:000012">
    <property type="entry name" value="Non-ribosomal peptide synthetase"/>
    <property type="match status" value="1"/>
</dbReference>
<evidence type="ECO:0000256" key="4">
    <source>
        <dbReference type="ARBA" id="ARBA00029454"/>
    </source>
</evidence>
<dbReference type="PANTHER" id="PTHR45527">
    <property type="entry name" value="NONRIBOSOMAL PEPTIDE SYNTHETASE"/>
    <property type="match status" value="1"/>
</dbReference>
<sequence length="671" mass="74777">MPVRHLQILPAVEREMLTQSWNTTDTAYPDNMCVHKLLENQVDQTPDTIAVVYENQTMTYRELNAKANHLAIQFRELGIQPGGFIATLLERSFELIVVQIAALKIGAAYVPIDPKAPIDRQSFIINDCEAQLLITDKNIKAPEEFHSITHRLDNIYQDEIDLMAHDVDFNPTCSSLDTAYVMYTSGSTGTPKGVIIPHRAIARLTINNSYIDIGSDDHVAFAANPAFDASTFEIWAPLLNGGRVVIIDTDSFTDSRRLSEIIDRHKVTTMFLTTVLFNQFVSSIGSSLAKLKNLLCGGEQENLESFNTLLQHGGPKHLIHCYGPTESTTFATTYEVKKVDVQQNRLPIGRPISNTKAYVLDERCQPVPLGVVGELYLGGDGVAKGYLNRPELTKERFVPDPFSTKADSRMYRTGDLVRHLPDGNLVFVSRNDHQVKIRGFRIELGEIETRLLEHPMVRDATVLALGEGSGKRLVAYFVAGNSNELIHTLREHLVARLPEYMIPTAFVRLDALPLTRNGKLDRRALPEPNSDAFAIQGYEAPHGEIESSLALIWSELLKIDRVGRHDNFFMLGGHSLLAVQMIERLRRVGLEFSVRALFETPTLIALAQTLNKFQNTAAAPANQITTDTVLITPEMLPLIDLTQHDIDTIVDQVPGGVSNIQDIYALSPLQD</sequence>
<evidence type="ECO:0000256" key="1">
    <source>
        <dbReference type="ARBA" id="ARBA00022450"/>
    </source>
</evidence>
<dbReference type="Gene3D" id="2.30.38.10">
    <property type="entry name" value="Luciferase, Domain 3"/>
    <property type="match status" value="1"/>
</dbReference>
<dbReference type="Pfam" id="PF00550">
    <property type="entry name" value="PP-binding"/>
    <property type="match status" value="1"/>
</dbReference>
<dbReference type="GO" id="GO:0016874">
    <property type="term" value="F:ligase activity"/>
    <property type="evidence" value="ECO:0007669"/>
    <property type="project" value="UniProtKB-KW"/>
</dbReference>
<dbReference type="InterPro" id="IPR010071">
    <property type="entry name" value="AA_adenyl_dom"/>
</dbReference>
<keyword evidence="7" id="KW-1185">Reference proteome</keyword>
<dbReference type="PROSITE" id="PS50075">
    <property type="entry name" value="CARRIER"/>
    <property type="match status" value="1"/>
</dbReference>
<dbReference type="Pfam" id="PF00501">
    <property type="entry name" value="AMP-binding"/>
    <property type="match status" value="1"/>
</dbReference>
<keyword evidence="2" id="KW-0597">Phosphoprotein</keyword>
<dbReference type="FunFam" id="2.30.38.10:FF:000001">
    <property type="entry name" value="Non-ribosomal peptide synthetase PvdI"/>
    <property type="match status" value="1"/>
</dbReference>
<dbReference type="InterPro" id="IPR045851">
    <property type="entry name" value="AMP-bd_C_sf"/>
</dbReference>
<dbReference type="SUPFAM" id="SSF47336">
    <property type="entry name" value="ACP-like"/>
    <property type="match status" value="1"/>
</dbReference>
<accession>A0A9P6MFV9</accession>
<keyword evidence="3" id="KW-0436">Ligase</keyword>
<evidence type="ECO:0000259" key="5">
    <source>
        <dbReference type="PROSITE" id="PS50075"/>
    </source>
</evidence>
<dbReference type="Pfam" id="PF13193">
    <property type="entry name" value="AMP-binding_C"/>
    <property type="match status" value="1"/>
</dbReference>
<dbReference type="Gene3D" id="3.30.300.30">
    <property type="match status" value="1"/>
</dbReference>
<comment type="caution">
    <text evidence="6">The sequence shown here is derived from an EMBL/GenBank/DDBJ whole genome shotgun (WGS) entry which is preliminary data.</text>
</comment>
<dbReference type="InterPro" id="IPR020845">
    <property type="entry name" value="AMP-binding_CS"/>
</dbReference>
<dbReference type="GO" id="GO:0044550">
    <property type="term" value="P:secondary metabolite biosynthetic process"/>
    <property type="evidence" value="ECO:0007669"/>
    <property type="project" value="TreeGrafter"/>
</dbReference>
<protein>
    <recommendedName>
        <fullName evidence="5">Carrier domain-containing protein</fullName>
    </recommendedName>
</protein>
<dbReference type="GO" id="GO:0031177">
    <property type="term" value="F:phosphopantetheine binding"/>
    <property type="evidence" value="ECO:0007669"/>
    <property type="project" value="TreeGrafter"/>
</dbReference>
<dbReference type="Gene3D" id="1.10.1200.10">
    <property type="entry name" value="ACP-like"/>
    <property type="match status" value="1"/>
</dbReference>
<comment type="similarity">
    <text evidence="4">Belongs to the NRP synthetase family.</text>
</comment>
<dbReference type="InterPro" id="IPR025110">
    <property type="entry name" value="AMP-bd_C"/>
</dbReference>
<organism evidence="6 7">
    <name type="scientific">Entomortierella chlamydospora</name>
    <dbReference type="NCBI Taxonomy" id="101097"/>
    <lineage>
        <taxon>Eukaryota</taxon>
        <taxon>Fungi</taxon>
        <taxon>Fungi incertae sedis</taxon>
        <taxon>Mucoromycota</taxon>
        <taxon>Mortierellomycotina</taxon>
        <taxon>Mortierellomycetes</taxon>
        <taxon>Mortierellales</taxon>
        <taxon>Mortierellaceae</taxon>
        <taxon>Entomortierella</taxon>
    </lineage>
</organism>
<dbReference type="InterPro" id="IPR036736">
    <property type="entry name" value="ACP-like_sf"/>
</dbReference>
<dbReference type="EMBL" id="JAAAID010003549">
    <property type="protein sequence ID" value="KAF9997207.1"/>
    <property type="molecule type" value="Genomic_DNA"/>
</dbReference>
<dbReference type="FunFam" id="3.40.50.980:FF:000001">
    <property type="entry name" value="Non-ribosomal peptide synthetase"/>
    <property type="match status" value="1"/>
</dbReference>
<name>A0A9P6MFV9_9FUNG</name>
<dbReference type="PANTHER" id="PTHR45527:SF1">
    <property type="entry name" value="FATTY ACID SYNTHASE"/>
    <property type="match status" value="1"/>
</dbReference>